<evidence type="ECO:0000313" key="9">
    <source>
        <dbReference type="EMBL" id="KAL1188029.1"/>
    </source>
</evidence>
<dbReference type="Pfam" id="PF08137">
    <property type="entry name" value="DVL"/>
    <property type="match status" value="1"/>
</dbReference>
<evidence type="ECO:0000256" key="5">
    <source>
        <dbReference type="ARBA" id="ARBA00022989"/>
    </source>
</evidence>
<comment type="caution">
    <text evidence="11">The sequence shown here is derived from an EMBL/GenBank/DDBJ whole genome shotgun (WGS) entry which is preliminary data.</text>
</comment>
<dbReference type="GO" id="GO:0005886">
    <property type="term" value="C:plasma membrane"/>
    <property type="evidence" value="ECO:0007669"/>
    <property type="project" value="UniProtKB-SubCell"/>
</dbReference>
<keyword evidence="4" id="KW-0812">Transmembrane</keyword>
<dbReference type="PANTHER" id="PTHR47596:SF9">
    <property type="entry name" value="SMALL POLYPEPTIDE DEVIL 15-RELATED"/>
    <property type="match status" value="1"/>
</dbReference>
<dbReference type="Proteomes" id="UP001558713">
    <property type="component" value="Unassembled WGS sequence"/>
</dbReference>
<comment type="subcellular location">
    <subcellularLocation>
        <location evidence="1">Cell membrane</location>
        <topology evidence="1">Single-pass membrane protein</topology>
    </subcellularLocation>
</comment>
<evidence type="ECO:0000256" key="1">
    <source>
        <dbReference type="ARBA" id="ARBA00004162"/>
    </source>
</evidence>
<evidence type="ECO:0000256" key="3">
    <source>
        <dbReference type="ARBA" id="ARBA00022475"/>
    </source>
</evidence>
<evidence type="ECO:0000256" key="7">
    <source>
        <dbReference type="ARBA" id="ARBA00024340"/>
    </source>
</evidence>
<name>A0ABD1BY71_CARAN</name>
<sequence>MDVEKLWNLAKKDSLLQTIHFSSSSSSKPVFTRSFSTKASSSHSLKSHFTRSFSTKTSYSPPSSKPVFTRSFSTKPSSSSSCSSEHIFRRSFSAKPKASKSLLLSRSCSTKSSGDFSSKSSLSRSLSQKGASVTRKCCRLAKEHKSRFYIIKRCVLMLVCWHKHS</sequence>
<protein>
    <submittedName>
        <fullName evidence="11">Small polypeptide DEVIL 18</fullName>
    </submittedName>
</protein>
<evidence type="ECO:0000256" key="4">
    <source>
        <dbReference type="ARBA" id="ARBA00022692"/>
    </source>
</evidence>
<evidence type="ECO:0000313" key="10">
    <source>
        <dbReference type="EMBL" id="KAL1220253.1"/>
    </source>
</evidence>
<keyword evidence="3" id="KW-1003">Cell membrane</keyword>
<organism evidence="11 12">
    <name type="scientific">Cardamine amara subsp. amara</name>
    <dbReference type="NCBI Taxonomy" id="228776"/>
    <lineage>
        <taxon>Eukaryota</taxon>
        <taxon>Viridiplantae</taxon>
        <taxon>Streptophyta</taxon>
        <taxon>Embryophyta</taxon>
        <taxon>Tracheophyta</taxon>
        <taxon>Spermatophyta</taxon>
        <taxon>Magnoliopsida</taxon>
        <taxon>eudicotyledons</taxon>
        <taxon>Gunneridae</taxon>
        <taxon>Pentapetalae</taxon>
        <taxon>rosids</taxon>
        <taxon>malvids</taxon>
        <taxon>Brassicales</taxon>
        <taxon>Brassicaceae</taxon>
        <taxon>Cardamineae</taxon>
        <taxon>Cardamine</taxon>
    </lineage>
</organism>
<dbReference type="InterPro" id="IPR052692">
    <property type="entry name" value="DVL_RTFL_polypeptides"/>
</dbReference>
<proteinExistence type="inferred from homology"/>
<dbReference type="PANTHER" id="PTHR47596">
    <property type="entry name" value="DVL13"/>
    <property type="match status" value="1"/>
</dbReference>
<dbReference type="InterPro" id="IPR012552">
    <property type="entry name" value="DVL"/>
</dbReference>
<evidence type="ECO:0000256" key="2">
    <source>
        <dbReference type="ARBA" id="ARBA00022473"/>
    </source>
</evidence>
<dbReference type="AlphaFoldDB" id="A0ABD1BY71"/>
<feature type="region of interest" description="Disordered" evidence="8">
    <location>
        <begin position="53"/>
        <end position="86"/>
    </location>
</feature>
<dbReference type="EMBL" id="JBANAX010000109">
    <property type="protein sequence ID" value="KAL1222105.1"/>
    <property type="molecule type" value="Genomic_DNA"/>
</dbReference>
<keyword evidence="5" id="KW-1133">Transmembrane helix</keyword>
<reference evidence="11 12" key="1">
    <citation type="submission" date="2024-04" db="EMBL/GenBank/DDBJ databases">
        <title>Genome assembly C_amara_ONT_v2.</title>
        <authorList>
            <person name="Yant L."/>
            <person name="Moore C."/>
            <person name="Slenker M."/>
        </authorList>
    </citation>
    <scope>NUCLEOTIDE SEQUENCE [LARGE SCALE GENOMIC DNA]</scope>
    <source>
        <tissue evidence="11">Leaf</tissue>
    </source>
</reference>
<keyword evidence="2" id="KW-0217">Developmental protein</keyword>
<dbReference type="GO" id="GO:0048367">
    <property type="term" value="P:shoot system development"/>
    <property type="evidence" value="ECO:0007669"/>
    <property type="project" value="UniProtKB-ARBA"/>
</dbReference>
<dbReference type="EMBL" id="JBANAX010000159">
    <property type="protein sequence ID" value="KAL1220253.1"/>
    <property type="molecule type" value="Genomic_DNA"/>
</dbReference>
<evidence type="ECO:0000256" key="6">
    <source>
        <dbReference type="ARBA" id="ARBA00023136"/>
    </source>
</evidence>
<accession>A0ABD1BY71</accession>
<feature type="compositionally biased region" description="Low complexity" evidence="8">
    <location>
        <begin position="53"/>
        <end position="84"/>
    </location>
</feature>
<dbReference type="EMBL" id="JBANAX010000934">
    <property type="protein sequence ID" value="KAL1188029.1"/>
    <property type="molecule type" value="Genomic_DNA"/>
</dbReference>
<keyword evidence="6" id="KW-0472">Membrane</keyword>
<evidence type="ECO:0000313" key="12">
    <source>
        <dbReference type="Proteomes" id="UP001558713"/>
    </source>
</evidence>
<gene>
    <name evidence="10" type="ORF">V5N11_008272</name>
    <name evidence="9" type="ORF">V5N11_024428</name>
    <name evidence="11" type="ORF">V5N11_025560</name>
</gene>
<evidence type="ECO:0000313" key="11">
    <source>
        <dbReference type="EMBL" id="KAL1222105.1"/>
    </source>
</evidence>
<comment type="similarity">
    <text evidence="7">Belongs to the DVL/RTFL small polypeptides family.</text>
</comment>
<keyword evidence="12" id="KW-1185">Reference proteome</keyword>
<evidence type="ECO:0000256" key="8">
    <source>
        <dbReference type="SAM" id="MobiDB-lite"/>
    </source>
</evidence>